<keyword evidence="6" id="KW-1185">Reference proteome</keyword>
<evidence type="ECO:0000313" key="6">
    <source>
        <dbReference type="Proteomes" id="UP001569153"/>
    </source>
</evidence>
<accession>A0ABV4MC44</accession>
<evidence type="ECO:0000256" key="4">
    <source>
        <dbReference type="ARBA" id="ARBA00023136"/>
    </source>
</evidence>
<evidence type="ECO:0000313" key="5">
    <source>
        <dbReference type="EMBL" id="MEZ8197083.1"/>
    </source>
</evidence>
<reference evidence="5 6" key="1">
    <citation type="submission" date="2024-06" db="EMBL/GenBank/DDBJ databases">
        <authorList>
            <person name="Steensen K."/>
            <person name="Seneca J."/>
            <person name="Bartlau N."/>
            <person name="Yu A.X."/>
            <person name="Polz M.F."/>
        </authorList>
    </citation>
    <scope>NUCLEOTIDE SEQUENCE [LARGE SCALE GENOMIC DNA]</scope>
    <source>
        <strain evidence="5 6">FF146</strain>
    </source>
</reference>
<evidence type="ECO:0000256" key="3">
    <source>
        <dbReference type="ARBA" id="ARBA00022989"/>
    </source>
</evidence>
<name>A0ABV4MC44_9VIBR</name>
<dbReference type="InterPro" id="IPR029058">
    <property type="entry name" value="AB_hydrolase_fold"/>
</dbReference>
<proteinExistence type="predicted"/>
<dbReference type="PANTHER" id="PTHR17920:SF3">
    <property type="entry name" value="TRANSMEMBRANE AND COILED-COIL DOMAIN-CONTAINING PROTEIN 4"/>
    <property type="match status" value="1"/>
</dbReference>
<evidence type="ECO:0000256" key="1">
    <source>
        <dbReference type="ARBA" id="ARBA00004141"/>
    </source>
</evidence>
<dbReference type="RefSeq" id="WP_371731267.1">
    <property type="nucleotide sequence ID" value="NZ_JBGOOT010000084.1"/>
</dbReference>
<feature type="non-terminal residue" evidence="5">
    <location>
        <position position="1"/>
    </location>
</feature>
<keyword evidence="3" id="KW-1133">Transmembrane helix</keyword>
<dbReference type="Gene3D" id="3.40.50.1820">
    <property type="entry name" value="alpha/beta hydrolase"/>
    <property type="match status" value="1"/>
</dbReference>
<dbReference type="Pfam" id="PF05277">
    <property type="entry name" value="DUF726"/>
    <property type="match status" value="1"/>
</dbReference>
<dbReference type="InterPro" id="IPR007941">
    <property type="entry name" value="DUF726"/>
</dbReference>
<evidence type="ECO:0000256" key="2">
    <source>
        <dbReference type="ARBA" id="ARBA00022692"/>
    </source>
</evidence>
<dbReference type="PANTHER" id="PTHR17920">
    <property type="entry name" value="TRANSMEMBRANE AND COILED-COIL DOMAIN-CONTAINING PROTEIN 4 TMCO4"/>
    <property type="match status" value="1"/>
</dbReference>
<gene>
    <name evidence="5" type="ORF">ACED38_19740</name>
</gene>
<protein>
    <submittedName>
        <fullName evidence="5">DUF726 domain-containing protein</fullName>
    </submittedName>
</protein>
<keyword evidence="4" id="KW-0472">Membrane</keyword>
<comment type="caution">
    <text evidence="5">The sequence shown here is derived from an EMBL/GenBank/DDBJ whole genome shotgun (WGS) entry which is preliminary data.</text>
</comment>
<dbReference type="Proteomes" id="UP001569153">
    <property type="component" value="Unassembled WGS sequence"/>
</dbReference>
<comment type="subcellular location">
    <subcellularLocation>
        <location evidence="1">Membrane</location>
        <topology evidence="1">Multi-pass membrane protein</topology>
    </subcellularLocation>
</comment>
<organism evidence="5 6">
    <name type="scientific">Vibrio cortegadensis</name>
    <dbReference type="NCBI Taxonomy" id="1328770"/>
    <lineage>
        <taxon>Bacteria</taxon>
        <taxon>Pseudomonadati</taxon>
        <taxon>Pseudomonadota</taxon>
        <taxon>Gammaproteobacteria</taxon>
        <taxon>Vibrionales</taxon>
        <taxon>Vibrionaceae</taxon>
        <taxon>Vibrio</taxon>
    </lineage>
</organism>
<sequence length="253" mass="28411">VVINGFLSESTKDVNDWLSVVDELYPENKVVHFTWPSSSVKRILTKVLGKSFITVLMKKSVTLPADAVKEFAVEWKRSLKKTREAGEWLANYINHDDGKYVFMGHSLGARVSYHALSGITRNESVHSALLFGGAISKSESWSKILEVHPDTLITNCYSENDLVLRYLYRMGTLFNNTPIGLEAIEPKGKSLIYNIDLSNIVDGHTDYKVEDVGIWVASMVKITKNEGGGFSALSTEQAGWFRRTIWRVSNVFS</sequence>
<keyword evidence="2" id="KW-0812">Transmembrane</keyword>
<dbReference type="SUPFAM" id="SSF53474">
    <property type="entry name" value="alpha/beta-Hydrolases"/>
    <property type="match status" value="1"/>
</dbReference>
<dbReference type="EMBL" id="JBGOOT010000084">
    <property type="protein sequence ID" value="MEZ8197083.1"/>
    <property type="molecule type" value="Genomic_DNA"/>
</dbReference>